<dbReference type="KEGG" id="hhg:XM38_046030"/>
<sequence length="364" mass="40184">MRQRRLWLLFGMGLLLLLGLLSLSTPSAFSLASGSTWNRNPDGYAAWYDYMEAQGVAIQRWQQPVADLLKQRRDQEPATLVQIHPTFWSVEGSWAQRPWLDDWLRRGNTLVVLGLSYPVTAAPFETQIPSDRGPVTIATRRRQAAEKGTPLLQDDQGLIVWRQPQSAGQLILAVTPHLAANAYQQAAGNFPWLADLVTQAGGPIWVDEYLHGYREAEASATAGASSWLTYLAQTPLVLVCGQIVVICLLIGWAQNRYLGAPQAIHPPVVDNSTAYIQALAEVLYKANSHQFVVDALAAAERQQLQQRLGLGTGPVDDATLATAWHQATGGAATELHPLTPPTSLNTMTLREWLRRLHVLHSRDL</sequence>
<keyword evidence="3" id="KW-1185">Reference proteome</keyword>
<dbReference type="Pfam" id="PF14258">
    <property type="entry name" value="DUF4350"/>
    <property type="match status" value="1"/>
</dbReference>
<protein>
    <recommendedName>
        <fullName evidence="1">DUF4350 domain-containing protein</fullName>
    </recommendedName>
</protein>
<gene>
    <name evidence="2" type="ORF">XM38_046030</name>
</gene>
<evidence type="ECO:0000259" key="1">
    <source>
        <dbReference type="Pfam" id="PF14258"/>
    </source>
</evidence>
<evidence type="ECO:0000313" key="2">
    <source>
        <dbReference type="EMBL" id="ASC73632.1"/>
    </source>
</evidence>
<dbReference type="InterPro" id="IPR025646">
    <property type="entry name" value="DUF4350"/>
</dbReference>
<dbReference type="OrthoDB" id="478871at2"/>
<name>A0A1Z3HTP1_9CYAN</name>
<proteinExistence type="predicted"/>
<dbReference type="EMBL" id="CP021983">
    <property type="protein sequence ID" value="ASC73632.1"/>
    <property type="molecule type" value="Genomic_DNA"/>
</dbReference>
<feature type="domain" description="DUF4350" evidence="1">
    <location>
        <begin position="38"/>
        <end position="196"/>
    </location>
</feature>
<dbReference type="Proteomes" id="UP000191901">
    <property type="component" value="Chromosome"/>
</dbReference>
<organism evidence="2 3">
    <name type="scientific">Halomicronema hongdechloris C2206</name>
    <dbReference type="NCBI Taxonomy" id="1641165"/>
    <lineage>
        <taxon>Bacteria</taxon>
        <taxon>Bacillati</taxon>
        <taxon>Cyanobacteriota</taxon>
        <taxon>Cyanophyceae</taxon>
        <taxon>Nodosilineales</taxon>
        <taxon>Nodosilineaceae</taxon>
        <taxon>Halomicronema</taxon>
    </lineage>
</organism>
<reference evidence="2 3" key="1">
    <citation type="journal article" date="2016" name="Biochim. Biophys. Acta">
        <title>Characterization of red-shifted phycobilisomes isolated from the chlorophyll f-containing cyanobacterium Halomicronema hongdechloris.</title>
        <authorList>
            <person name="Li Y."/>
            <person name="Lin Y."/>
            <person name="Garvey C.J."/>
            <person name="Birch D."/>
            <person name="Corkery R.W."/>
            <person name="Loughlin P.C."/>
            <person name="Scheer H."/>
            <person name="Willows R.D."/>
            <person name="Chen M."/>
        </authorList>
    </citation>
    <scope>NUCLEOTIDE SEQUENCE [LARGE SCALE GENOMIC DNA]</scope>
    <source>
        <strain evidence="2 3">C2206</strain>
    </source>
</reference>
<dbReference type="RefSeq" id="WP_080813352.1">
    <property type="nucleotide sequence ID" value="NZ_CP021983.2"/>
</dbReference>
<dbReference type="STRING" id="1641165.XM38_23795"/>
<dbReference type="AlphaFoldDB" id="A0A1Z3HTP1"/>
<evidence type="ECO:0000313" key="3">
    <source>
        <dbReference type="Proteomes" id="UP000191901"/>
    </source>
</evidence>
<accession>A0A1Z3HTP1</accession>